<sequence>MELVEIFKVLANEHRLQMLRWIKSPEQHFRGAEFTADAIAADGGVCVQAITIKSGLAQSVVSGYLNSLKKAGLVEISRSGKWTYYRYNAEKIERFLTALRVAI</sequence>
<dbReference type="PANTHER" id="PTHR33154:SF33">
    <property type="entry name" value="TRANSCRIPTIONAL REPRESSOR SDPR"/>
    <property type="match status" value="1"/>
</dbReference>
<dbReference type="SMART" id="SM00418">
    <property type="entry name" value="HTH_ARSR"/>
    <property type="match status" value="1"/>
</dbReference>
<reference evidence="5 6" key="1">
    <citation type="submission" date="2018-12" db="EMBL/GenBank/DDBJ databases">
        <authorList>
            <consortium name="Pathogen Informatics"/>
        </authorList>
    </citation>
    <scope>NUCLEOTIDE SEQUENCE [LARGE SCALE GENOMIC DNA]</scope>
    <source>
        <strain evidence="5 6">NCTC8529</strain>
    </source>
</reference>
<evidence type="ECO:0000313" key="5">
    <source>
        <dbReference type="EMBL" id="VEE90556.1"/>
    </source>
</evidence>
<protein>
    <submittedName>
        <fullName evidence="5">Regulatory protein ArsR</fullName>
    </submittedName>
</protein>
<evidence type="ECO:0000256" key="1">
    <source>
        <dbReference type="ARBA" id="ARBA00023015"/>
    </source>
</evidence>
<dbReference type="InterPro" id="IPR036388">
    <property type="entry name" value="WH-like_DNA-bd_sf"/>
</dbReference>
<dbReference type="InterPro" id="IPR011991">
    <property type="entry name" value="ArsR-like_HTH"/>
</dbReference>
<proteinExistence type="predicted"/>
<gene>
    <name evidence="5" type="ORF">NCTC8529_00867</name>
</gene>
<dbReference type="PANTHER" id="PTHR33154">
    <property type="entry name" value="TRANSCRIPTIONAL REGULATOR, ARSR FAMILY"/>
    <property type="match status" value="1"/>
</dbReference>
<dbReference type="InterPro" id="IPR051081">
    <property type="entry name" value="HTH_MetalResp_TranReg"/>
</dbReference>
<dbReference type="InterPro" id="IPR036390">
    <property type="entry name" value="WH_DNA-bd_sf"/>
</dbReference>
<dbReference type="PROSITE" id="PS50987">
    <property type="entry name" value="HTH_ARSR_2"/>
    <property type="match status" value="1"/>
</dbReference>
<evidence type="ECO:0000256" key="2">
    <source>
        <dbReference type="ARBA" id="ARBA00023125"/>
    </source>
</evidence>
<keyword evidence="3" id="KW-0804">Transcription</keyword>
<accession>A0AAX3FI14</accession>
<dbReference type="InterPro" id="IPR001845">
    <property type="entry name" value="HTH_ArsR_DNA-bd_dom"/>
</dbReference>
<evidence type="ECO:0000313" key="6">
    <source>
        <dbReference type="Proteomes" id="UP000268529"/>
    </source>
</evidence>
<dbReference type="CDD" id="cd00090">
    <property type="entry name" value="HTH_ARSR"/>
    <property type="match status" value="1"/>
</dbReference>
<dbReference type="GO" id="GO:0003700">
    <property type="term" value="F:DNA-binding transcription factor activity"/>
    <property type="evidence" value="ECO:0007669"/>
    <property type="project" value="InterPro"/>
</dbReference>
<dbReference type="RefSeq" id="WP_039197964.1">
    <property type="nucleotide sequence ID" value="NZ_LR134310.1"/>
</dbReference>
<feature type="domain" description="HTH arsR-type" evidence="4">
    <location>
        <begin position="1"/>
        <end position="103"/>
    </location>
</feature>
<dbReference type="GO" id="GO:0003677">
    <property type="term" value="F:DNA binding"/>
    <property type="evidence" value="ECO:0007669"/>
    <property type="project" value="UniProtKB-KW"/>
</dbReference>
<evidence type="ECO:0000256" key="3">
    <source>
        <dbReference type="ARBA" id="ARBA00023163"/>
    </source>
</evidence>
<dbReference type="GeneID" id="92743482"/>
<organism evidence="5 6">
    <name type="scientific">Actinobacillus equuli</name>
    <dbReference type="NCBI Taxonomy" id="718"/>
    <lineage>
        <taxon>Bacteria</taxon>
        <taxon>Pseudomonadati</taxon>
        <taxon>Pseudomonadota</taxon>
        <taxon>Gammaproteobacteria</taxon>
        <taxon>Pasteurellales</taxon>
        <taxon>Pasteurellaceae</taxon>
        <taxon>Actinobacillus</taxon>
    </lineage>
</organism>
<keyword evidence="2" id="KW-0238">DNA-binding</keyword>
<dbReference type="Gene3D" id="1.10.10.10">
    <property type="entry name" value="Winged helix-like DNA-binding domain superfamily/Winged helix DNA-binding domain"/>
    <property type="match status" value="1"/>
</dbReference>
<dbReference type="SUPFAM" id="SSF46785">
    <property type="entry name" value="Winged helix' DNA-binding domain"/>
    <property type="match status" value="1"/>
</dbReference>
<dbReference type="Proteomes" id="UP000268529">
    <property type="component" value="Chromosome"/>
</dbReference>
<evidence type="ECO:0000259" key="4">
    <source>
        <dbReference type="PROSITE" id="PS50987"/>
    </source>
</evidence>
<name>A0AAX3FI14_ACTEU</name>
<dbReference type="EMBL" id="LR134310">
    <property type="protein sequence ID" value="VEE90556.1"/>
    <property type="molecule type" value="Genomic_DNA"/>
</dbReference>
<keyword evidence="1" id="KW-0805">Transcription regulation</keyword>
<dbReference type="AlphaFoldDB" id="A0AAX3FI14"/>